<reference evidence="3 4" key="1">
    <citation type="submission" date="2015-03" db="EMBL/GenBank/DDBJ databases">
        <title>Draft genome of the nematode, Opisthorchis viverrini.</title>
        <authorList>
            <person name="Mitreva M."/>
        </authorList>
    </citation>
    <scope>NUCLEOTIDE SEQUENCE [LARGE SCALE GENOMIC DNA]</scope>
    <source>
        <strain evidence="3">Khon Kaen</strain>
    </source>
</reference>
<dbReference type="Gene3D" id="1.10.8.720">
    <property type="entry name" value="Region D6 of dynein motor"/>
    <property type="match status" value="1"/>
</dbReference>
<dbReference type="GO" id="GO:0045505">
    <property type="term" value="F:dynein intermediate chain binding"/>
    <property type="evidence" value="ECO:0007669"/>
    <property type="project" value="InterPro"/>
</dbReference>
<evidence type="ECO:0000259" key="1">
    <source>
        <dbReference type="Pfam" id="PF18198"/>
    </source>
</evidence>
<dbReference type="InterPro" id="IPR043160">
    <property type="entry name" value="Dynein_C_barrel"/>
</dbReference>
<dbReference type="FunFam" id="1.20.1270.280:FF:000002">
    <property type="entry name" value="Dynein heavy chain 5, axonemal"/>
    <property type="match status" value="1"/>
</dbReference>
<dbReference type="PANTHER" id="PTHR46961:SF19">
    <property type="entry name" value="DYNEIN HEAVY CHAIN 5, AXONEMAL"/>
    <property type="match status" value="1"/>
</dbReference>
<dbReference type="InterPro" id="IPR041228">
    <property type="entry name" value="Dynein_C"/>
</dbReference>
<keyword evidence="4" id="KW-1185">Reference proteome</keyword>
<organism evidence="3 4">
    <name type="scientific">Opisthorchis viverrini</name>
    <name type="common">Southeast Asian liver fluke</name>
    <dbReference type="NCBI Taxonomy" id="6198"/>
    <lineage>
        <taxon>Eukaryota</taxon>
        <taxon>Metazoa</taxon>
        <taxon>Spiralia</taxon>
        <taxon>Lophotrochozoa</taxon>
        <taxon>Platyhelminthes</taxon>
        <taxon>Trematoda</taxon>
        <taxon>Digenea</taxon>
        <taxon>Opisthorchiida</taxon>
        <taxon>Opisthorchiata</taxon>
        <taxon>Opisthorchiidae</taxon>
        <taxon>Opisthorchis</taxon>
    </lineage>
</organism>
<dbReference type="InterPro" id="IPR042219">
    <property type="entry name" value="AAA_lid_11_sf"/>
</dbReference>
<protein>
    <submittedName>
        <fullName evidence="3">Dynein heavy chain</fullName>
    </submittedName>
</protein>
<feature type="domain" description="Dynein heavy chain C-terminal" evidence="2">
    <location>
        <begin position="86"/>
        <end position="404"/>
    </location>
</feature>
<dbReference type="GO" id="GO:0007018">
    <property type="term" value="P:microtubule-based movement"/>
    <property type="evidence" value="ECO:0007669"/>
    <property type="project" value="InterPro"/>
</dbReference>
<dbReference type="Gene3D" id="1.20.1270.280">
    <property type="match status" value="1"/>
</dbReference>
<name>A0A1S8X0H8_OPIVI</name>
<dbReference type="Pfam" id="PF18198">
    <property type="entry name" value="AAA_lid_11"/>
    <property type="match status" value="1"/>
</dbReference>
<dbReference type="GO" id="GO:0030286">
    <property type="term" value="C:dynein complex"/>
    <property type="evidence" value="ECO:0007669"/>
    <property type="project" value="InterPro"/>
</dbReference>
<dbReference type="AlphaFoldDB" id="A0A1S8X0H8"/>
<dbReference type="PANTHER" id="PTHR46961">
    <property type="entry name" value="DYNEIN HEAVY CHAIN 1, AXONEMAL-LIKE PROTEIN"/>
    <property type="match status" value="1"/>
</dbReference>
<sequence>MIAEIQYGGRVTDDFDLRLLITITRTYFQERMFAPEFELTTSYPIPRFSSPNEYLNYIANDLPQRDSPEALGLHSNAEITYSAQCTSYILSTIVSIQPKETAADSGEESGGAGKPAVVETREAVVHRMCTDMLSKLPPTYVPYQVAEQIEALGALKPMTIFLRQEVDRINKVIALVGSTLTDLRLAIDGTVVMNDTLKDALDCIYDARVPAVWTRSSWDSSTLGFWYTELIERNAQFSSWLENGRPVCFWMTGFFNPQGFLTAMRQEVSRMHEGWSLDSVVLASKMTRANAEDLKDPPSEGGVYVYGLFLEGAAWDRRTSRLVEPKPKILYDIMSVINIYAVQEAQTTKRQGGGETKGDAQRQYYSCPIYRKPRRTDLTYVASVDLGCTKTADHWILRGVALLCDINVTAGDGTV</sequence>
<accession>A0A1S8X0H8</accession>
<dbReference type="FunFam" id="3.10.490.20:FF:000010">
    <property type="entry name" value="Dynein heavy chain, putative"/>
    <property type="match status" value="1"/>
</dbReference>
<dbReference type="EMBL" id="KV892785">
    <property type="protein sequence ID" value="OON20214.1"/>
    <property type="molecule type" value="Genomic_DNA"/>
</dbReference>
<gene>
    <name evidence="3" type="ORF">X801_03906</name>
</gene>
<dbReference type="GO" id="GO:0051959">
    <property type="term" value="F:dynein light intermediate chain binding"/>
    <property type="evidence" value="ECO:0007669"/>
    <property type="project" value="InterPro"/>
</dbReference>
<evidence type="ECO:0000313" key="3">
    <source>
        <dbReference type="EMBL" id="OON20214.1"/>
    </source>
</evidence>
<dbReference type="Pfam" id="PF18199">
    <property type="entry name" value="Dynein_C"/>
    <property type="match status" value="1"/>
</dbReference>
<dbReference type="Proteomes" id="UP000243686">
    <property type="component" value="Unassembled WGS sequence"/>
</dbReference>
<dbReference type="InterPro" id="IPR041658">
    <property type="entry name" value="AAA_lid_11"/>
</dbReference>
<dbReference type="InterPro" id="IPR026983">
    <property type="entry name" value="DHC"/>
</dbReference>
<proteinExistence type="predicted"/>
<evidence type="ECO:0000259" key="2">
    <source>
        <dbReference type="Pfam" id="PF18199"/>
    </source>
</evidence>
<dbReference type="Gene3D" id="3.10.490.20">
    <property type="match status" value="1"/>
</dbReference>
<feature type="domain" description="Dynein heavy chain AAA lid" evidence="1">
    <location>
        <begin position="1"/>
        <end position="77"/>
    </location>
</feature>
<evidence type="ECO:0000313" key="4">
    <source>
        <dbReference type="Proteomes" id="UP000243686"/>
    </source>
</evidence>